<evidence type="ECO:0000313" key="3">
    <source>
        <dbReference type="Proteomes" id="UP001151760"/>
    </source>
</evidence>
<feature type="region of interest" description="Disordered" evidence="1">
    <location>
        <begin position="40"/>
        <end position="67"/>
    </location>
</feature>
<sequence length="92" mass="10476">MKFSVALWHMQIICLATNQKFNFSKYIFESMVKNLDNAGKFSMYPRSRKPKRKDTEVPQPSGPTTNVADKAVYKERDDSLERIATTATGLDA</sequence>
<dbReference type="Proteomes" id="UP001151760">
    <property type="component" value="Unassembled WGS sequence"/>
</dbReference>
<gene>
    <name evidence="2" type="ORF">Tco_0926957</name>
</gene>
<organism evidence="2 3">
    <name type="scientific">Tanacetum coccineum</name>
    <dbReference type="NCBI Taxonomy" id="301880"/>
    <lineage>
        <taxon>Eukaryota</taxon>
        <taxon>Viridiplantae</taxon>
        <taxon>Streptophyta</taxon>
        <taxon>Embryophyta</taxon>
        <taxon>Tracheophyta</taxon>
        <taxon>Spermatophyta</taxon>
        <taxon>Magnoliopsida</taxon>
        <taxon>eudicotyledons</taxon>
        <taxon>Gunneridae</taxon>
        <taxon>Pentapetalae</taxon>
        <taxon>asterids</taxon>
        <taxon>campanulids</taxon>
        <taxon>Asterales</taxon>
        <taxon>Asteraceae</taxon>
        <taxon>Asteroideae</taxon>
        <taxon>Anthemideae</taxon>
        <taxon>Anthemidinae</taxon>
        <taxon>Tanacetum</taxon>
    </lineage>
</organism>
<comment type="caution">
    <text evidence="2">The sequence shown here is derived from an EMBL/GenBank/DDBJ whole genome shotgun (WGS) entry which is preliminary data.</text>
</comment>
<reference evidence="2" key="2">
    <citation type="submission" date="2022-01" db="EMBL/GenBank/DDBJ databases">
        <authorList>
            <person name="Yamashiro T."/>
            <person name="Shiraishi A."/>
            <person name="Satake H."/>
            <person name="Nakayama K."/>
        </authorList>
    </citation>
    <scope>NUCLEOTIDE SEQUENCE</scope>
</reference>
<reference evidence="2" key="1">
    <citation type="journal article" date="2022" name="Int. J. Mol. Sci.">
        <title>Draft Genome of Tanacetum Coccineum: Genomic Comparison of Closely Related Tanacetum-Family Plants.</title>
        <authorList>
            <person name="Yamashiro T."/>
            <person name="Shiraishi A."/>
            <person name="Nakayama K."/>
            <person name="Satake H."/>
        </authorList>
    </citation>
    <scope>NUCLEOTIDE SEQUENCE</scope>
</reference>
<accession>A0ABQ5DE10</accession>
<dbReference type="EMBL" id="BQNB010015147">
    <property type="protein sequence ID" value="GJT36538.1"/>
    <property type="molecule type" value="Genomic_DNA"/>
</dbReference>
<protein>
    <submittedName>
        <fullName evidence="2">Uncharacterized protein</fullName>
    </submittedName>
</protein>
<keyword evidence="3" id="KW-1185">Reference proteome</keyword>
<evidence type="ECO:0000313" key="2">
    <source>
        <dbReference type="EMBL" id="GJT36538.1"/>
    </source>
</evidence>
<proteinExistence type="predicted"/>
<name>A0ABQ5DE10_9ASTR</name>
<evidence type="ECO:0000256" key="1">
    <source>
        <dbReference type="SAM" id="MobiDB-lite"/>
    </source>
</evidence>